<keyword evidence="3" id="KW-1185">Reference proteome</keyword>
<reference evidence="2" key="1">
    <citation type="journal article" date="2023" name="G3 (Bethesda)">
        <title>A reference genome for the long-term kleptoplast-retaining sea slug Elysia crispata morphotype clarki.</title>
        <authorList>
            <person name="Eastman K.E."/>
            <person name="Pendleton A.L."/>
            <person name="Shaikh M.A."/>
            <person name="Suttiyut T."/>
            <person name="Ogas R."/>
            <person name="Tomko P."/>
            <person name="Gavelis G."/>
            <person name="Widhalm J.R."/>
            <person name="Wisecaver J.H."/>
        </authorList>
    </citation>
    <scope>NUCLEOTIDE SEQUENCE</scope>
    <source>
        <strain evidence="2">ECLA1</strain>
    </source>
</reference>
<evidence type="ECO:0000313" key="2">
    <source>
        <dbReference type="EMBL" id="KAK3720933.1"/>
    </source>
</evidence>
<name>A0AAE0XWY6_9GAST</name>
<evidence type="ECO:0000313" key="3">
    <source>
        <dbReference type="Proteomes" id="UP001283361"/>
    </source>
</evidence>
<sequence length="101" mass="11217">MKPATFEISTIQSASPHTPSEIILDQRVAWNLVPFLPYVHTVEITYAACVLLSILGIFTNAASLKTFFAIGDIFKDSVSLTFFYHDLKRPLCVLLVLLLGC</sequence>
<evidence type="ECO:0000256" key="1">
    <source>
        <dbReference type="SAM" id="Phobius"/>
    </source>
</evidence>
<keyword evidence="1" id="KW-1133">Transmembrane helix</keyword>
<dbReference type="AlphaFoldDB" id="A0AAE0XWY6"/>
<organism evidence="2 3">
    <name type="scientific">Elysia crispata</name>
    <name type="common">lettuce slug</name>
    <dbReference type="NCBI Taxonomy" id="231223"/>
    <lineage>
        <taxon>Eukaryota</taxon>
        <taxon>Metazoa</taxon>
        <taxon>Spiralia</taxon>
        <taxon>Lophotrochozoa</taxon>
        <taxon>Mollusca</taxon>
        <taxon>Gastropoda</taxon>
        <taxon>Heterobranchia</taxon>
        <taxon>Euthyneura</taxon>
        <taxon>Panpulmonata</taxon>
        <taxon>Sacoglossa</taxon>
        <taxon>Placobranchoidea</taxon>
        <taxon>Plakobranchidae</taxon>
        <taxon>Elysia</taxon>
    </lineage>
</organism>
<protein>
    <submittedName>
        <fullName evidence="2">Uncharacterized protein</fullName>
    </submittedName>
</protein>
<keyword evidence="1" id="KW-0812">Transmembrane</keyword>
<gene>
    <name evidence="2" type="ORF">RRG08_047499</name>
</gene>
<comment type="caution">
    <text evidence="2">The sequence shown here is derived from an EMBL/GenBank/DDBJ whole genome shotgun (WGS) entry which is preliminary data.</text>
</comment>
<feature type="transmembrane region" description="Helical" evidence="1">
    <location>
        <begin position="44"/>
        <end position="64"/>
    </location>
</feature>
<dbReference type="Proteomes" id="UP001283361">
    <property type="component" value="Unassembled WGS sequence"/>
</dbReference>
<keyword evidence="1" id="KW-0472">Membrane</keyword>
<dbReference type="EMBL" id="JAWDGP010007402">
    <property type="protein sequence ID" value="KAK3720933.1"/>
    <property type="molecule type" value="Genomic_DNA"/>
</dbReference>
<proteinExistence type="predicted"/>
<accession>A0AAE0XWY6</accession>